<dbReference type="AlphaFoldDB" id="A0A819UFG3"/>
<dbReference type="EMBL" id="CAJOBB010004411">
    <property type="protein sequence ID" value="CAF4087893.1"/>
    <property type="molecule type" value="Genomic_DNA"/>
</dbReference>
<protein>
    <submittedName>
        <fullName evidence="1">Uncharacterized protein</fullName>
    </submittedName>
</protein>
<proteinExistence type="predicted"/>
<gene>
    <name evidence="1" type="ORF">KXQ929_LOCUS33772</name>
</gene>
<dbReference type="SUPFAM" id="SSF49870">
    <property type="entry name" value="Osmotin, thaumatin-like protein"/>
    <property type="match status" value="1"/>
</dbReference>
<reference evidence="1" key="1">
    <citation type="submission" date="2021-02" db="EMBL/GenBank/DDBJ databases">
        <authorList>
            <person name="Nowell W R."/>
        </authorList>
    </citation>
    <scope>NUCLEOTIDE SEQUENCE</scope>
</reference>
<accession>A0A819UFG3</accession>
<organism evidence="1 2">
    <name type="scientific">Adineta steineri</name>
    <dbReference type="NCBI Taxonomy" id="433720"/>
    <lineage>
        <taxon>Eukaryota</taxon>
        <taxon>Metazoa</taxon>
        <taxon>Spiralia</taxon>
        <taxon>Gnathifera</taxon>
        <taxon>Rotifera</taxon>
        <taxon>Eurotatoria</taxon>
        <taxon>Bdelloidea</taxon>
        <taxon>Adinetida</taxon>
        <taxon>Adinetidae</taxon>
        <taxon>Adineta</taxon>
    </lineage>
</organism>
<comment type="caution">
    <text evidence="1">The sequence shown here is derived from an EMBL/GenBank/DDBJ whole genome shotgun (WGS) entry which is preliminary data.</text>
</comment>
<feature type="non-terminal residue" evidence="1">
    <location>
        <position position="1"/>
    </location>
</feature>
<dbReference type="Gene3D" id="2.60.110.10">
    <property type="entry name" value="Thaumatin"/>
    <property type="match status" value="1"/>
</dbReference>
<sequence>GLLLWGGLLIRIGDRKHPKINIPFCGVSGSIVHHALLFSSTQANWVTIKNSGTQTINVGFFRNLGSYRPSFNADKTIRVVAGGTSDDVKLGYGWEGRVQKLTGHPKDPATWIEFHFDAWQGMTFGDVSLIRGYNGPALLVSHDRSLKRGFSQNLYPNAPQRYKVRDSNRTPVLAATEPYTGGKHEELVSYYRRKLKRHDAYVVNTDVAADQGTKSKHLIIEFF</sequence>
<dbReference type="Proteomes" id="UP000663868">
    <property type="component" value="Unassembled WGS sequence"/>
</dbReference>
<evidence type="ECO:0000313" key="1">
    <source>
        <dbReference type="EMBL" id="CAF4087893.1"/>
    </source>
</evidence>
<dbReference type="InterPro" id="IPR037176">
    <property type="entry name" value="Osmotin/thaumatin-like_sf"/>
</dbReference>
<evidence type="ECO:0000313" key="2">
    <source>
        <dbReference type="Proteomes" id="UP000663868"/>
    </source>
</evidence>
<name>A0A819UFG3_9BILA</name>